<protein>
    <submittedName>
        <fullName evidence="1">Uncharacterized protein</fullName>
    </submittedName>
</protein>
<dbReference type="Proteomes" id="UP001057580">
    <property type="component" value="Chromosome"/>
</dbReference>
<evidence type="ECO:0000313" key="1">
    <source>
        <dbReference type="EMBL" id="UWM55947.1"/>
    </source>
</evidence>
<accession>A0A9E7R5F5</accession>
<dbReference type="GeneID" id="74942072"/>
<reference evidence="1" key="1">
    <citation type="submission" date="2022-09" db="EMBL/GenBank/DDBJ databases">
        <title>Diverse halophilic archaea isolated from saline environments.</title>
        <authorList>
            <person name="Cui H.-L."/>
        </authorList>
    </citation>
    <scope>NUCLEOTIDE SEQUENCE</scope>
    <source>
        <strain evidence="1">ZS-35-S2</strain>
    </source>
</reference>
<dbReference type="EMBL" id="CP104003">
    <property type="protein sequence ID" value="UWM55947.1"/>
    <property type="molecule type" value="Genomic_DNA"/>
</dbReference>
<gene>
    <name evidence="1" type="ORF">N0B31_06580</name>
</gene>
<sequence>MTVELGVRSISEDAQPLLDRAVEGLDRAVEQGTLHEYDVFVTGETFTPTSAAASTPVGREMASRVADIRDWASEVDASVAPYFEQEQVECRFTDQQYTRVRFPTLCLSEFHDGRLAFVAPARVDGDLVDVLDRIEGLLADEQKRVVAPVSE</sequence>
<evidence type="ECO:0000313" key="2">
    <source>
        <dbReference type="Proteomes" id="UP001057580"/>
    </source>
</evidence>
<dbReference type="InterPro" id="IPR046783">
    <property type="entry name" value="HTH_63"/>
</dbReference>
<keyword evidence="2" id="KW-1185">Reference proteome</keyword>
<proteinExistence type="predicted"/>
<dbReference type="Pfam" id="PF20575">
    <property type="entry name" value="HTH_63"/>
    <property type="match status" value="1"/>
</dbReference>
<dbReference type="KEGG" id="ssai:N0B31_06580"/>
<dbReference type="AlphaFoldDB" id="A0A9E7R5F5"/>
<dbReference type="RefSeq" id="WP_260595067.1">
    <property type="nucleotide sequence ID" value="NZ_CP104003.1"/>
</dbReference>
<name>A0A9E7R5F5_9EURY</name>
<organism evidence="1 2">
    <name type="scientific">Salinirubellus salinus</name>
    <dbReference type="NCBI Taxonomy" id="1364945"/>
    <lineage>
        <taxon>Archaea</taxon>
        <taxon>Methanobacteriati</taxon>
        <taxon>Methanobacteriota</taxon>
        <taxon>Stenosarchaea group</taxon>
        <taxon>Halobacteria</taxon>
        <taxon>Halobacteriales</taxon>
        <taxon>Natronomonadaceae</taxon>
        <taxon>Salinirubellus</taxon>
    </lineage>
</organism>